<evidence type="ECO:0000256" key="8">
    <source>
        <dbReference type="SAM" id="SignalP"/>
    </source>
</evidence>
<dbReference type="RefSeq" id="WP_107987855.1">
    <property type="nucleotide sequence ID" value="NZ_QAYG01000001.1"/>
</dbReference>
<dbReference type="PROSITE" id="PS52029">
    <property type="entry name" value="LD_TPASE"/>
    <property type="match status" value="1"/>
</dbReference>
<keyword evidence="6 7" id="KW-0961">Cell wall biogenesis/degradation</keyword>
<keyword evidence="4 7" id="KW-0133">Cell shape</keyword>
<keyword evidence="11" id="KW-1185">Reference proteome</keyword>
<dbReference type="GO" id="GO:0009252">
    <property type="term" value="P:peptidoglycan biosynthetic process"/>
    <property type="evidence" value="ECO:0007669"/>
    <property type="project" value="UniProtKB-UniPathway"/>
</dbReference>
<keyword evidence="5 7" id="KW-0573">Peptidoglycan synthesis</keyword>
<feature type="active site" description="Nucleophile" evidence="7">
    <location>
        <position position="139"/>
    </location>
</feature>
<dbReference type="CDD" id="cd16913">
    <property type="entry name" value="YkuD_like"/>
    <property type="match status" value="1"/>
</dbReference>
<evidence type="ECO:0000256" key="2">
    <source>
        <dbReference type="ARBA" id="ARBA00005992"/>
    </source>
</evidence>
<dbReference type="GO" id="GO:0016740">
    <property type="term" value="F:transferase activity"/>
    <property type="evidence" value="ECO:0007669"/>
    <property type="project" value="UniProtKB-KW"/>
</dbReference>
<feature type="signal peptide" evidence="8">
    <location>
        <begin position="1"/>
        <end position="22"/>
    </location>
</feature>
<evidence type="ECO:0000313" key="11">
    <source>
        <dbReference type="Proteomes" id="UP000244081"/>
    </source>
</evidence>
<evidence type="ECO:0000256" key="4">
    <source>
        <dbReference type="ARBA" id="ARBA00022960"/>
    </source>
</evidence>
<dbReference type="PANTHER" id="PTHR36699">
    <property type="entry name" value="LD-TRANSPEPTIDASE"/>
    <property type="match status" value="1"/>
</dbReference>
<keyword evidence="3" id="KW-0808">Transferase</keyword>
<comment type="caution">
    <text evidence="10">The sequence shown here is derived from an EMBL/GenBank/DDBJ whole genome shotgun (WGS) entry which is preliminary data.</text>
</comment>
<evidence type="ECO:0000256" key="3">
    <source>
        <dbReference type="ARBA" id="ARBA00022679"/>
    </source>
</evidence>
<dbReference type="GO" id="GO:0004180">
    <property type="term" value="F:carboxypeptidase activity"/>
    <property type="evidence" value="ECO:0007669"/>
    <property type="project" value="UniProtKB-ARBA"/>
</dbReference>
<gene>
    <name evidence="10" type="ORF">C8N35_101300</name>
</gene>
<sequence>MRGVALFLLLLVAAAASTAAVAAEVVRIEIRKSERQMILLGADDSEVRTYKVALGGNPVGHKQREGDERTPEGNYLIDWRNPKSAYHLSLHVSYPDAADRAAARSRGEDPGGMIMIHGLPRRMGWIGSMHTALDWTNGCIAVTNAEIEEIWSLVADGTPVRILP</sequence>
<feature type="domain" description="L,D-TPase catalytic" evidence="9">
    <location>
        <begin position="26"/>
        <end position="163"/>
    </location>
</feature>
<feature type="active site" description="Proton donor/acceptor" evidence="7">
    <location>
        <position position="117"/>
    </location>
</feature>
<dbReference type="InterPro" id="IPR005490">
    <property type="entry name" value="LD_TPept_cat_dom"/>
</dbReference>
<proteinExistence type="inferred from homology"/>
<accession>A0A2T5VEU5</accession>
<dbReference type="SUPFAM" id="SSF141523">
    <property type="entry name" value="L,D-transpeptidase catalytic domain-like"/>
    <property type="match status" value="1"/>
</dbReference>
<reference evidence="10 11" key="1">
    <citation type="submission" date="2018-04" db="EMBL/GenBank/DDBJ databases">
        <title>Genomic Encyclopedia of Archaeal and Bacterial Type Strains, Phase II (KMG-II): from individual species to whole genera.</title>
        <authorList>
            <person name="Goeker M."/>
        </authorList>
    </citation>
    <scope>NUCLEOTIDE SEQUENCE [LARGE SCALE GENOMIC DNA]</scope>
    <source>
        <strain evidence="10 11">DSM 23382</strain>
    </source>
</reference>
<feature type="chain" id="PRO_5015402095" evidence="8">
    <location>
        <begin position="23"/>
        <end position="164"/>
    </location>
</feature>
<dbReference type="AlphaFoldDB" id="A0A2T5VEU5"/>
<dbReference type="Proteomes" id="UP000244081">
    <property type="component" value="Unassembled WGS sequence"/>
</dbReference>
<evidence type="ECO:0000313" key="10">
    <source>
        <dbReference type="EMBL" id="PTW62260.1"/>
    </source>
</evidence>
<comment type="pathway">
    <text evidence="1 7">Cell wall biogenesis; peptidoglycan biosynthesis.</text>
</comment>
<evidence type="ECO:0000256" key="1">
    <source>
        <dbReference type="ARBA" id="ARBA00004752"/>
    </source>
</evidence>
<dbReference type="Pfam" id="PF03734">
    <property type="entry name" value="YkuD"/>
    <property type="match status" value="1"/>
</dbReference>
<dbReference type="OrthoDB" id="9809748at2"/>
<dbReference type="GO" id="GO:0071555">
    <property type="term" value="P:cell wall organization"/>
    <property type="evidence" value="ECO:0007669"/>
    <property type="project" value="UniProtKB-UniRule"/>
</dbReference>
<evidence type="ECO:0000256" key="5">
    <source>
        <dbReference type="ARBA" id="ARBA00022984"/>
    </source>
</evidence>
<organism evidence="10 11">
    <name type="scientific">Breoghania corrubedonensis</name>
    <dbReference type="NCBI Taxonomy" id="665038"/>
    <lineage>
        <taxon>Bacteria</taxon>
        <taxon>Pseudomonadati</taxon>
        <taxon>Pseudomonadota</taxon>
        <taxon>Alphaproteobacteria</taxon>
        <taxon>Hyphomicrobiales</taxon>
        <taxon>Stappiaceae</taxon>
        <taxon>Breoghania</taxon>
    </lineage>
</organism>
<dbReference type="UniPathway" id="UPA00219"/>
<dbReference type="Gene3D" id="2.40.440.10">
    <property type="entry name" value="L,D-transpeptidase catalytic domain-like"/>
    <property type="match status" value="1"/>
</dbReference>
<dbReference type="PANTHER" id="PTHR36699:SF1">
    <property type="entry name" value="L,D-TRANSPEPTIDASE YAFK-RELATED"/>
    <property type="match status" value="1"/>
</dbReference>
<dbReference type="InterPro" id="IPR038063">
    <property type="entry name" value="Transpep_catalytic_dom"/>
</dbReference>
<evidence type="ECO:0000256" key="7">
    <source>
        <dbReference type="PROSITE-ProRule" id="PRU01373"/>
    </source>
</evidence>
<protein>
    <submittedName>
        <fullName evidence="10">L,D-transpeptidase-like protein</fullName>
    </submittedName>
</protein>
<dbReference type="GO" id="GO:0008360">
    <property type="term" value="P:regulation of cell shape"/>
    <property type="evidence" value="ECO:0007669"/>
    <property type="project" value="UniProtKB-UniRule"/>
</dbReference>
<comment type="similarity">
    <text evidence="2">Belongs to the YkuD family.</text>
</comment>
<dbReference type="EMBL" id="QAYG01000001">
    <property type="protein sequence ID" value="PTW62260.1"/>
    <property type="molecule type" value="Genomic_DNA"/>
</dbReference>
<keyword evidence="8" id="KW-0732">Signal</keyword>
<evidence type="ECO:0000259" key="9">
    <source>
        <dbReference type="PROSITE" id="PS52029"/>
    </source>
</evidence>
<name>A0A2T5VEU5_9HYPH</name>
<evidence type="ECO:0000256" key="6">
    <source>
        <dbReference type="ARBA" id="ARBA00023316"/>
    </source>
</evidence>